<dbReference type="SUPFAM" id="SSF63829">
    <property type="entry name" value="Calcium-dependent phosphotriesterase"/>
    <property type="match status" value="1"/>
</dbReference>
<comment type="similarity">
    <text evidence="1">Belongs to the SMP-30/CGR1 family.</text>
</comment>
<proteinExistence type="inferred from homology"/>
<evidence type="ECO:0000256" key="2">
    <source>
        <dbReference type="ARBA" id="ARBA00022801"/>
    </source>
</evidence>
<dbReference type="InterPro" id="IPR051262">
    <property type="entry name" value="SMP-30/CGR1_Lactonase"/>
</dbReference>
<dbReference type="AlphaFoldDB" id="A0A402D2G3"/>
<dbReference type="KEGG" id="ccot:CCAX7_20140"/>
<evidence type="ECO:0000313" key="3">
    <source>
        <dbReference type="EMBL" id="BDI29963.1"/>
    </source>
</evidence>
<dbReference type="EMBL" id="AP025739">
    <property type="protein sequence ID" value="BDI29963.1"/>
    <property type="molecule type" value="Genomic_DNA"/>
</dbReference>
<keyword evidence="2" id="KW-0378">Hydrolase</keyword>
<dbReference type="GO" id="GO:0016787">
    <property type="term" value="F:hydrolase activity"/>
    <property type="evidence" value="ECO:0007669"/>
    <property type="project" value="UniProtKB-KW"/>
</dbReference>
<dbReference type="PANTHER" id="PTHR47572">
    <property type="entry name" value="LIPOPROTEIN-RELATED"/>
    <property type="match status" value="1"/>
</dbReference>
<gene>
    <name evidence="3" type="ORF">CCAX7_20140</name>
</gene>
<dbReference type="InterPro" id="IPR011042">
    <property type="entry name" value="6-blade_b-propeller_TolB-like"/>
</dbReference>
<evidence type="ECO:0000256" key="1">
    <source>
        <dbReference type="ARBA" id="ARBA00008853"/>
    </source>
</evidence>
<dbReference type="Proteomes" id="UP000287394">
    <property type="component" value="Chromosome"/>
</dbReference>
<name>A0A402D2G3_9BACT</name>
<accession>A0A402D2G3</accession>
<keyword evidence="4" id="KW-1185">Reference proteome</keyword>
<organism evidence="3 4">
    <name type="scientific">Capsulimonas corticalis</name>
    <dbReference type="NCBI Taxonomy" id="2219043"/>
    <lineage>
        <taxon>Bacteria</taxon>
        <taxon>Bacillati</taxon>
        <taxon>Armatimonadota</taxon>
        <taxon>Armatimonadia</taxon>
        <taxon>Capsulimonadales</taxon>
        <taxon>Capsulimonadaceae</taxon>
        <taxon>Capsulimonas</taxon>
    </lineage>
</organism>
<dbReference type="PANTHER" id="PTHR47572:SF4">
    <property type="entry name" value="LACTONASE DRP35"/>
    <property type="match status" value="1"/>
</dbReference>
<dbReference type="Gene3D" id="2.120.10.30">
    <property type="entry name" value="TolB, C-terminal domain"/>
    <property type="match status" value="1"/>
</dbReference>
<reference evidence="3 4" key="1">
    <citation type="journal article" date="2019" name="Int. J. Syst. Evol. Microbiol.">
        <title>Capsulimonas corticalis gen. nov., sp. nov., an aerobic capsulated bacterium, of a novel bacterial order, Capsulimonadales ord. nov., of the class Armatimonadia of the phylum Armatimonadetes.</title>
        <authorList>
            <person name="Li J."/>
            <person name="Kudo C."/>
            <person name="Tonouchi A."/>
        </authorList>
    </citation>
    <scope>NUCLEOTIDE SEQUENCE [LARGE SCALE GENOMIC DNA]</scope>
    <source>
        <strain evidence="3 4">AX-7</strain>
    </source>
</reference>
<sequence length="300" mass="32644">MIAAAGLILAAAAAPGRAEDAAPKDIVETGAQLTQLEGEFTFTEGPASDANGDVYFTDQPNDKILRWTPDGKIVTWMEPCGRSNGLCFDDRGSLWACADNENSLWRIGRDKSVTKVITSHEGKLLNGPNDVWIRPKDAGVYITDPFYKRDYWKRGDIEQACQGVYYLPAHSTELQLVAGDLKQPNGIIGTPDGKTLYVADIGDGKTYAYDIGHDGALTNRRLFCSMGSDGMTIDSEGNVYLTGKGVTVFDKSGAQIKHIPVAEDWTGNVCFGGKDRRTLFITASKHVYTIRTRVHGVGSQ</sequence>
<protein>
    <submittedName>
        <fullName evidence="3">Gluconolactonase</fullName>
    </submittedName>
</protein>
<dbReference type="InterPro" id="IPR013658">
    <property type="entry name" value="SGL"/>
</dbReference>
<evidence type="ECO:0000313" key="4">
    <source>
        <dbReference type="Proteomes" id="UP000287394"/>
    </source>
</evidence>
<dbReference type="Pfam" id="PF08450">
    <property type="entry name" value="SGL"/>
    <property type="match status" value="1"/>
</dbReference>